<evidence type="ECO:0000313" key="14">
    <source>
        <dbReference type="Proteomes" id="UP000033140"/>
    </source>
</evidence>
<evidence type="ECO:0000256" key="9">
    <source>
        <dbReference type="ARBA" id="ARBA00023180"/>
    </source>
</evidence>
<evidence type="ECO:0000256" key="11">
    <source>
        <dbReference type="RuleBase" id="RU368082"/>
    </source>
</evidence>
<evidence type="ECO:0000256" key="10">
    <source>
        <dbReference type="ARBA" id="ARBA00023242"/>
    </source>
</evidence>
<dbReference type="PANTHER" id="PTHR28012">
    <property type="entry name" value="NUCLEAR FUSION PROTEIN KAR5"/>
    <property type="match status" value="1"/>
</dbReference>
<dbReference type="AlphaFoldDB" id="A0A0E9NMT3"/>
<keyword evidence="4 11" id="KW-0812">Transmembrane</keyword>
<evidence type="ECO:0000256" key="3">
    <source>
        <dbReference type="ARBA" id="ARBA00022459"/>
    </source>
</evidence>
<gene>
    <name evidence="13" type="ORF">G7K_5099-t1</name>
</gene>
<evidence type="ECO:0000256" key="2">
    <source>
        <dbReference type="ARBA" id="ARBA00010473"/>
    </source>
</evidence>
<reference evidence="13 14" key="1">
    <citation type="journal article" date="2011" name="J. Gen. Appl. Microbiol.">
        <title>Draft genome sequencing of the enigmatic yeast Saitoella complicata.</title>
        <authorList>
            <person name="Nishida H."/>
            <person name="Hamamoto M."/>
            <person name="Sugiyama J."/>
        </authorList>
    </citation>
    <scope>NUCLEOTIDE SEQUENCE [LARGE SCALE GENOMIC DNA]</scope>
    <source>
        <strain evidence="13 14">NRRL Y-17804</strain>
    </source>
</reference>
<dbReference type="Pfam" id="PF04163">
    <property type="entry name" value="Tht1"/>
    <property type="match status" value="1"/>
</dbReference>
<keyword evidence="9" id="KW-0325">Glycoprotein</keyword>
<feature type="transmembrane region" description="Helical" evidence="11">
    <location>
        <begin position="496"/>
        <end position="517"/>
    </location>
</feature>
<evidence type="ECO:0000256" key="1">
    <source>
        <dbReference type="ARBA" id="ARBA00003389"/>
    </source>
</evidence>
<evidence type="ECO:0000256" key="4">
    <source>
        <dbReference type="ARBA" id="ARBA00022692"/>
    </source>
</evidence>
<evidence type="ECO:0000256" key="5">
    <source>
        <dbReference type="ARBA" id="ARBA00022729"/>
    </source>
</evidence>
<proteinExistence type="inferred from homology"/>
<dbReference type="InterPro" id="IPR007292">
    <property type="entry name" value="Nuclear_fusion_Kar5"/>
</dbReference>
<keyword evidence="7 11" id="KW-1133">Transmembrane helix</keyword>
<evidence type="ECO:0008006" key="15">
    <source>
        <dbReference type="Google" id="ProtNLM"/>
    </source>
</evidence>
<keyword evidence="10 11" id="KW-0539">Nucleus</keyword>
<name>A0A0E9NMT3_SAICN</name>
<dbReference type="GO" id="GO:0005789">
    <property type="term" value="C:endoplasmic reticulum membrane"/>
    <property type="evidence" value="ECO:0007669"/>
    <property type="project" value="UniProtKB-SubCell"/>
</dbReference>
<reference evidence="13 14" key="3">
    <citation type="journal article" date="2015" name="Genome Announc.">
        <title>Draft Genome Sequence of the Archiascomycetous Yeast Saitoella complicata.</title>
        <authorList>
            <person name="Yamauchi K."/>
            <person name="Kondo S."/>
            <person name="Hamamoto M."/>
            <person name="Takahashi Y."/>
            <person name="Ogura Y."/>
            <person name="Hayashi T."/>
            <person name="Nishida H."/>
        </authorList>
    </citation>
    <scope>NUCLEOTIDE SEQUENCE [LARGE SCALE GENOMIC DNA]</scope>
    <source>
        <strain evidence="13 14">NRRL Y-17804</strain>
    </source>
</reference>
<protein>
    <recommendedName>
        <fullName evidence="15">Karyogamy protein 5</fullName>
    </recommendedName>
</protein>
<keyword evidence="3 11" id="KW-0415">Karyogamy</keyword>
<dbReference type="Proteomes" id="UP000033140">
    <property type="component" value="Unassembled WGS sequence"/>
</dbReference>
<evidence type="ECO:0000256" key="7">
    <source>
        <dbReference type="ARBA" id="ARBA00022989"/>
    </source>
</evidence>
<comment type="similarity">
    <text evidence="2 11">Belongs to the KAR5 family.</text>
</comment>
<dbReference type="EMBL" id="BACD03000039">
    <property type="protein sequence ID" value="GAO50986.1"/>
    <property type="molecule type" value="Genomic_DNA"/>
</dbReference>
<dbReference type="PANTHER" id="PTHR28012:SF1">
    <property type="entry name" value="NUCLEAR FUSION PROTEIN KAR5"/>
    <property type="match status" value="1"/>
</dbReference>
<evidence type="ECO:0000256" key="8">
    <source>
        <dbReference type="ARBA" id="ARBA00023136"/>
    </source>
</evidence>
<keyword evidence="5 11" id="KW-0732">Signal</keyword>
<evidence type="ECO:0000256" key="6">
    <source>
        <dbReference type="ARBA" id="ARBA00022824"/>
    </source>
</evidence>
<comment type="subcellular location">
    <subcellularLocation>
        <location evidence="11">Endoplasmic reticulum membrane</location>
    </subcellularLocation>
    <subcellularLocation>
        <location evidence="11">Nucleus membrane</location>
    </subcellularLocation>
</comment>
<feature type="chain" id="PRO_5002430498" description="Karyogamy protein 5" evidence="12">
    <location>
        <begin position="24"/>
        <end position="577"/>
    </location>
</feature>
<dbReference type="GO" id="GO:0000742">
    <property type="term" value="P:karyogamy involved in conjugation with cellular fusion"/>
    <property type="evidence" value="ECO:0007669"/>
    <property type="project" value="UniProtKB-UniRule"/>
</dbReference>
<sequence>MRTSTFFSFFLLLFSLLPILTSSSPPFPSLSADDALLLSLTLPSPNPSSHSNRNPLSEALSSLTALSRARQPSCFRTAVLEVVEFCQRSEMEEVDDADRVRFAAGLTMCEFEAAGVEGPVECSYTRRYGEKGVGACVKTLERRPQWWTSYSGNYRETRTICSLARRSIEKDRILDLHANLTVIQSQVLEVLRREAQVANSHAAAQEEVLNRWRVFLEGFGREAEDVKEELREVGMVAREEMENLHTSAEDVLGKLEVMKEGVENGGLEVERAFAGVRGAAEAYHESSLEMWKDVDDAALEVQQRQTRHMSDTLALSENLRKVLLDILTHPVSDLSNELEMLVKSLLNARSTFDEVSNTMTVSSRHAISVLAGLNVLDSLPTSILSSLDAHQDQLSTILASASARLDNAVDETSTKLHVAGEVLERLEDVVEKIEERAENWGFGWSSWQPGWWGLLVFLGLFGMKLLSVSSALPVTILAGVMVASGGWSALPTIPSGAIWTFAVLSCLILGSVAYITVIHRRRFVKHTETRPDTPLRLQMRRVTMLGWQGEGMTMHMDGEYLTRPQTRTGRRNVRRRL</sequence>
<comment type="function">
    <text evidence="1 11">Required for nuclear membrane fusion during karyogamy.</text>
</comment>
<keyword evidence="14" id="KW-1185">Reference proteome</keyword>
<keyword evidence="8 11" id="KW-0472">Membrane</keyword>
<evidence type="ECO:0000256" key="12">
    <source>
        <dbReference type="SAM" id="SignalP"/>
    </source>
</evidence>
<dbReference type="OMA" id="LSICEFQ"/>
<comment type="caution">
    <text evidence="13">The sequence shown here is derived from an EMBL/GenBank/DDBJ whole genome shotgun (WGS) entry which is preliminary data.</text>
</comment>
<reference evidence="13 14" key="2">
    <citation type="journal article" date="2014" name="J. Gen. Appl. Microbiol.">
        <title>The early diverging ascomycetous budding yeast Saitoella complicata has three histone deacetylases belonging to the Clr6, Hos2, and Rpd3 lineages.</title>
        <authorList>
            <person name="Nishida H."/>
            <person name="Matsumoto T."/>
            <person name="Kondo S."/>
            <person name="Hamamoto M."/>
            <person name="Yoshikawa H."/>
        </authorList>
    </citation>
    <scope>NUCLEOTIDE SEQUENCE [LARGE SCALE GENOMIC DNA]</scope>
    <source>
        <strain evidence="13 14">NRRL Y-17804</strain>
    </source>
</reference>
<keyword evidence="6 11" id="KW-0256">Endoplasmic reticulum</keyword>
<accession>A0A0E9NMT3</accession>
<feature type="transmembrane region" description="Helical" evidence="11">
    <location>
        <begin position="471"/>
        <end position="490"/>
    </location>
</feature>
<feature type="signal peptide" evidence="12">
    <location>
        <begin position="1"/>
        <end position="23"/>
    </location>
</feature>
<dbReference type="GO" id="GO:0031965">
    <property type="term" value="C:nuclear membrane"/>
    <property type="evidence" value="ECO:0007669"/>
    <property type="project" value="UniProtKB-SubCell"/>
</dbReference>
<feature type="transmembrane region" description="Helical" evidence="11">
    <location>
        <begin position="449"/>
        <end position="466"/>
    </location>
</feature>
<evidence type="ECO:0000313" key="13">
    <source>
        <dbReference type="EMBL" id="GAO50986.1"/>
    </source>
</evidence>
<organism evidence="13 14">
    <name type="scientific">Saitoella complicata (strain BCRC 22490 / CBS 7301 / JCM 7358 / NBRC 10748 / NRRL Y-17804)</name>
    <dbReference type="NCBI Taxonomy" id="698492"/>
    <lineage>
        <taxon>Eukaryota</taxon>
        <taxon>Fungi</taxon>
        <taxon>Dikarya</taxon>
        <taxon>Ascomycota</taxon>
        <taxon>Taphrinomycotina</taxon>
        <taxon>Taphrinomycotina incertae sedis</taxon>
        <taxon>Saitoella</taxon>
    </lineage>
</organism>
<dbReference type="GO" id="GO:0048288">
    <property type="term" value="P:nuclear membrane fusion involved in karyogamy"/>
    <property type="evidence" value="ECO:0007669"/>
    <property type="project" value="UniProtKB-UniRule"/>
</dbReference>